<evidence type="ECO:0000313" key="2">
    <source>
        <dbReference type="Proteomes" id="UP001419084"/>
    </source>
</evidence>
<protein>
    <submittedName>
        <fullName evidence="1">Uncharacterized protein</fullName>
    </submittedName>
</protein>
<sequence>MGLFDGTIIKGGVEGIQMKPEKANKKLSDQMEQIGRTYASKGIKDLSLKI</sequence>
<proteinExistence type="predicted"/>
<dbReference type="Proteomes" id="UP001419084">
    <property type="component" value="Unassembled WGS sequence"/>
</dbReference>
<dbReference type="EMBL" id="BRPJ01000073">
    <property type="protein sequence ID" value="GLB31476.1"/>
    <property type="molecule type" value="Genomic_DNA"/>
</dbReference>
<organism evidence="1 2">
    <name type="scientific">Lacrimispora amygdalina</name>
    <dbReference type="NCBI Taxonomy" id="253257"/>
    <lineage>
        <taxon>Bacteria</taxon>
        <taxon>Bacillati</taxon>
        <taxon>Bacillota</taxon>
        <taxon>Clostridia</taxon>
        <taxon>Lachnospirales</taxon>
        <taxon>Lachnospiraceae</taxon>
        <taxon>Lacrimispora</taxon>
    </lineage>
</organism>
<comment type="caution">
    <text evidence="1">The sequence shown here is derived from an EMBL/GenBank/DDBJ whole genome shotgun (WGS) entry which is preliminary data.</text>
</comment>
<reference evidence="1 2" key="1">
    <citation type="journal article" date="2024" name="Int. J. Syst. Evol. Microbiol.">
        <title>Lacrimispora brassicae sp. nov. isolated from fermented cabbage, and proposal of Clostridium indicum Gundawar et al. 2019 and Clostridium methoxybenzovorans Mechichi et al. 1999 as heterotypic synonyms of Lacrimispora amygdalina (Parshina et al. 2003) Haas and Blanchard 2020 and Lacrimispora indolis (McClung and McCoy 1957) Haas and Blanchard 2020, respectively.</title>
        <authorList>
            <person name="Kobayashi H."/>
            <person name="Tanizawa Y."/>
            <person name="Sakamoto M."/>
            <person name="Ohkuma M."/>
            <person name="Tohno M."/>
        </authorList>
    </citation>
    <scope>NUCLEOTIDE SEQUENCE [LARGE SCALE GENOMIC DNA]</scope>
    <source>
        <strain evidence="1 2">DSM 12857</strain>
    </source>
</reference>
<keyword evidence="2" id="KW-1185">Reference proteome</keyword>
<evidence type="ECO:0000313" key="1">
    <source>
        <dbReference type="EMBL" id="GLB31476.1"/>
    </source>
</evidence>
<gene>
    <name evidence="1" type="ORF">LAD12857_33990</name>
</gene>
<name>A0ABQ5M945_9FIRM</name>
<accession>A0ABQ5M945</accession>